<feature type="active site" description="Tele-phosphohistidine intermediate" evidence="3">
    <location>
        <position position="9"/>
    </location>
</feature>
<evidence type="ECO:0000313" key="5">
    <source>
        <dbReference type="EMBL" id="RNE66476.1"/>
    </source>
</evidence>
<accession>A0A3M8LLS4</accession>
<dbReference type="AlphaFoldDB" id="A0A3M8LLS4"/>
<feature type="active site" description="Proton donor/acceptor" evidence="3">
    <location>
        <position position="83"/>
    </location>
</feature>
<keyword evidence="2" id="KW-0413">Isomerase</keyword>
<dbReference type="InterPro" id="IPR029033">
    <property type="entry name" value="His_PPase_superfam"/>
</dbReference>
<dbReference type="GO" id="GO:0016791">
    <property type="term" value="F:phosphatase activity"/>
    <property type="evidence" value="ECO:0007669"/>
    <property type="project" value="TreeGrafter"/>
</dbReference>
<dbReference type="Pfam" id="PF00300">
    <property type="entry name" value="His_Phos_1"/>
    <property type="match status" value="1"/>
</dbReference>
<organism evidence="5 6">
    <name type="scientific">Cryobacterium tepidiphilum</name>
    <dbReference type="NCBI Taxonomy" id="2486026"/>
    <lineage>
        <taxon>Bacteria</taxon>
        <taxon>Bacillati</taxon>
        <taxon>Actinomycetota</taxon>
        <taxon>Actinomycetes</taxon>
        <taxon>Micrococcales</taxon>
        <taxon>Microbacteriaceae</taxon>
        <taxon>Cryobacterium</taxon>
    </lineage>
</organism>
<protein>
    <submittedName>
        <fullName evidence="5">Histidine phosphatase family protein</fullName>
    </submittedName>
</protein>
<dbReference type="PANTHER" id="PTHR48100">
    <property type="entry name" value="BROAD-SPECIFICITY PHOSPHATASE YOR283W-RELATED"/>
    <property type="match status" value="1"/>
</dbReference>
<evidence type="ECO:0000256" key="2">
    <source>
        <dbReference type="ARBA" id="ARBA00023235"/>
    </source>
</evidence>
<dbReference type="Gene3D" id="3.40.50.1240">
    <property type="entry name" value="Phosphoglycerate mutase-like"/>
    <property type="match status" value="1"/>
</dbReference>
<dbReference type="RefSeq" id="WP_123044910.1">
    <property type="nucleotide sequence ID" value="NZ_RDSR01000004.1"/>
</dbReference>
<name>A0A3M8LLS4_9MICO</name>
<dbReference type="InterPro" id="IPR050275">
    <property type="entry name" value="PGM_Phosphatase"/>
</dbReference>
<evidence type="ECO:0000256" key="1">
    <source>
        <dbReference type="ARBA" id="ARBA00023152"/>
    </source>
</evidence>
<evidence type="ECO:0000256" key="4">
    <source>
        <dbReference type="PIRSR" id="PIRSR613078-2"/>
    </source>
</evidence>
<feature type="binding site" evidence="4">
    <location>
        <begin position="8"/>
        <end position="15"/>
    </location>
    <ligand>
        <name>substrate</name>
    </ligand>
</feature>
<keyword evidence="1" id="KW-0324">Glycolysis</keyword>
<dbReference type="EMBL" id="RDSR01000004">
    <property type="protein sequence ID" value="RNE66476.1"/>
    <property type="molecule type" value="Genomic_DNA"/>
</dbReference>
<gene>
    <name evidence="5" type="ORF">EEJ31_03495</name>
</gene>
<dbReference type="Proteomes" id="UP000279859">
    <property type="component" value="Unassembled WGS sequence"/>
</dbReference>
<proteinExistence type="predicted"/>
<dbReference type="SMART" id="SM00855">
    <property type="entry name" value="PGAM"/>
    <property type="match status" value="1"/>
</dbReference>
<dbReference type="SUPFAM" id="SSF53254">
    <property type="entry name" value="Phosphoglycerate mutase-like"/>
    <property type="match status" value="1"/>
</dbReference>
<keyword evidence="6" id="KW-1185">Reference proteome</keyword>
<dbReference type="PROSITE" id="PS00175">
    <property type="entry name" value="PG_MUTASE"/>
    <property type="match status" value="1"/>
</dbReference>
<dbReference type="CDD" id="cd07067">
    <property type="entry name" value="HP_PGM_like"/>
    <property type="match status" value="1"/>
</dbReference>
<evidence type="ECO:0000256" key="3">
    <source>
        <dbReference type="PIRSR" id="PIRSR613078-1"/>
    </source>
</evidence>
<dbReference type="GO" id="GO:0005737">
    <property type="term" value="C:cytoplasm"/>
    <property type="evidence" value="ECO:0007669"/>
    <property type="project" value="TreeGrafter"/>
</dbReference>
<dbReference type="InterPro" id="IPR001345">
    <property type="entry name" value="PG/BPGM_mutase_AS"/>
</dbReference>
<comment type="caution">
    <text evidence="5">The sequence shown here is derived from an EMBL/GenBank/DDBJ whole genome shotgun (WGS) entry which is preliminary data.</text>
</comment>
<reference evidence="5 6" key="1">
    <citation type="submission" date="2018-11" db="EMBL/GenBank/DDBJ databases">
        <title>Cryobacterium sp. nov., isolated from rhizosphere soil of lettuce.</title>
        <authorList>
            <person name="Wang Y."/>
        </authorList>
    </citation>
    <scope>NUCLEOTIDE SEQUENCE [LARGE SCALE GENOMIC DNA]</scope>
    <source>
        <strain evidence="5 6">NEAU-85</strain>
    </source>
</reference>
<feature type="binding site" evidence="4">
    <location>
        <position position="58"/>
    </location>
    <ligand>
        <name>substrate</name>
    </ligand>
</feature>
<evidence type="ECO:0000313" key="6">
    <source>
        <dbReference type="Proteomes" id="UP000279859"/>
    </source>
</evidence>
<dbReference type="OrthoDB" id="4697614at2"/>
<sequence length="197" mass="21855">MTRFSIVRHGQTDWNREQRIQGSTDIPLNSTGRAEAAETGARLRDRVWHGVVASPLARAEETARIIAGELGLPAPRVLEGFTERRHGAIEGLTFAERQARFPDGVPVPGLETRREVLDRVLPALGELASENDGRSLLVVTHGGVIGTLIRHSTNGERPRHDELIANGSVHDFEWQGGRLVLTKFESTFRNVDEMVKR</sequence>
<dbReference type="InterPro" id="IPR013078">
    <property type="entry name" value="His_Pase_superF_clade-1"/>
</dbReference>
<dbReference type="PANTHER" id="PTHR48100:SF1">
    <property type="entry name" value="HISTIDINE PHOSPHATASE FAMILY PROTEIN-RELATED"/>
    <property type="match status" value="1"/>
</dbReference>